<organism evidence="1 2">
    <name type="scientific">Pseudomonas rhizosphaerae</name>
    <dbReference type="NCBI Taxonomy" id="216142"/>
    <lineage>
        <taxon>Bacteria</taxon>
        <taxon>Pseudomonadati</taxon>
        <taxon>Pseudomonadota</taxon>
        <taxon>Gammaproteobacteria</taxon>
        <taxon>Pseudomonadales</taxon>
        <taxon>Pseudomonadaceae</taxon>
        <taxon>Pseudomonas</taxon>
    </lineage>
</organism>
<protein>
    <submittedName>
        <fullName evidence="1">Uncharacterized protein</fullName>
    </submittedName>
</protein>
<accession>A0A089YME8</accession>
<evidence type="ECO:0000313" key="2">
    <source>
        <dbReference type="Proteomes" id="UP000029499"/>
    </source>
</evidence>
<name>A0A089YME8_9PSED</name>
<sequence length="72" mass="8295">MKPVTDDRILNKRLSPRKSYTLAVCENFYDNSRLGMIIVYSPALKHVAIQPGDCSSHAWLDFHRMLSVKFVI</sequence>
<dbReference type="AlphaFoldDB" id="A0A089YME8"/>
<dbReference type="Proteomes" id="UP000029499">
    <property type="component" value="Chromosome"/>
</dbReference>
<gene>
    <name evidence="1" type="ORF">LT40_09315</name>
</gene>
<dbReference type="EMBL" id="CP009533">
    <property type="protein sequence ID" value="AIS17583.1"/>
    <property type="molecule type" value="Genomic_DNA"/>
</dbReference>
<dbReference type="KEGG" id="prh:LT40_09315"/>
<dbReference type="HOGENOM" id="CLU_2719300_0_0_6"/>
<proteinExistence type="predicted"/>
<reference evidence="1 2" key="1">
    <citation type="journal article" date="2015" name="J. Biotechnol.">
        <title>Complete genome sequence of Pseudomonas rhizosphaerae IH5T (=DSM 16299T), a phosphate-solubilizing rhizobacterium for bacterial biofertilizer.</title>
        <authorList>
            <person name="Kwak Y."/>
            <person name="Jung B.K."/>
            <person name="Shin J.H."/>
        </authorList>
    </citation>
    <scope>NUCLEOTIDE SEQUENCE [LARGE SCALE GENOMIC DNA]</scope>
    <source>
        <strain evidence="1">DSM 16299</strain>
    </source>
</reference>
<keyword evidence="2" id="KW-1185">Reference proteome</keyword>
<evidence type="ECO:0000313" key="1">
    <source>
        <dbReference type="EMBL" id="AIS17583.1"/>
    </source>
</evidence>